<dbReference type="EMBL" id="ML978066">
    <property type="protein sequence ID" value="KAF2021609.1"/>
    <property type="molecule type" value="Genomic_DNA"/>
</dbReference>
<name>A0A6A5Y8F1_9PLEO</name>
<accession>A0A6A5Y8F1</accession>
<evidence type="ECO:0000313" key="2">
    <source>
        <dbReference type="EMBL" id="KAF2021609.1"/>
    </source>
</evidence>
<feature type="region of interest" description="Disordered" evidence="1">
    <location>
        <begin position="185"/>
        <end position="214"/>
    </location>
</feature>
<dbReference type="Pfam" id="PF17254">
    <property type="entry name" value="DUF5321"/>
    <property type="match status" value="1"/>
</dbReference>
<dbReference type="InterPro" id="IPR035213">
    <property type="entry name" value="DUF5321"/>
</dbReference>
<dbReference type="GeneID" id="54279653"/>
<organism evidence="2 3">
    <name type="scientific">Aaosphaeria arxii CBS 175.79</name>
    <dbReference type="NCBI Taxonomy" id="1450172"/>
    <lineage>
        <taxon>Eukaryota</taxon>
        <taxon>Fungi</taxon>
        <taxon>Dikarya</taxon>
        <taxon>Ascomycota</taxon>
        <taxon>Pezizomycotina</taxon>
        <taxon>Dothideomycetes</taxon>
        <taxon>Pleosporomycetidae</taxon>
        <taxon>Pleosporales</taxon>
        <taxon>Pleosporales incertae sedis</taxon>
        <taxon>Aaosphaeria</taxon>
    </lineage>
</organism>
<keyword evidence="3" id="KW-1185">Reference proteome</keyword>
<dbReference type="AlphaFoldDB" id="A0A6A5Y8F1"/>
<gene>
    <name evidence="2" type="ORF">BU24DRAFT_23787</name>
</gene>
<proteinExistence type="predicted"/>
<evidence type="ECO:0000256" key="1">
    <source>
        <dbReference type="SAM" id="MobiDB-lite"/>
    </source>
</evidence>
<feature type="compositionally biased region" description="Low complexity" evidence="1">
    <location>
        <begin position="185"/>
        <end position="199"/>
    </location>
</feature>
<sequence>MDTRLIFRQLLRVPQHSISLLFSASRPQTPTVTLLPTSAVCPVNLQIRSLSIPRVITPSFWASMVPKSFRHNPLSQPSPDLRKEWNPATPYMVLGLLVGSQAIQILWLKRDRERFTRKAEAQIGLLREVIEKVRSGEDVDVEKVLGTGDKAMEREWEEVLKEIGDEEVLFRSKKRRKHLRAQAALEESNGAAAATTTESETVDQTAKGERPMDDGIAKVETFQGAKFY</sequence>
<dbReference type="Proteomes" id="UP000799778">
    <property type="component" value="Unassembled WGS sequence"/>
</dbReference>
<protein>
    <submittedName>
        <fullName evidence="2">Uncharacterized protein</fullName>
    </submittedName>
</protein>
<reference evidence="2" key="1">
    <citation type="journal article" date="2020" name="Stud. Mycol.">
        <title>101 Dothideomycetes genomes: a test case for predicting lifestyles and emergence of pathogens.</title>
        <authorList>
            <person name="Haridas S."/>
            <person name="Albert R."/>
            <person name="Binder M."/>
            <person name="Bloem J."/>
            <person name="Labutti K."/>
            <person name="Salamov A."/>
            <person name="Andreopoulos B."/>
            <person name="Baker S."/>
            <person name="Barry K."/>
            <person name="Bills G."/>
            <person name="Bluhm B."/>
            <person name="Cannon C."/>
            <person name="Castanera R."/>
            <person name="Culley D."/>
            <person name="Daum C."/>
            <person name="Ezra D."/>
            <person name="Gonzalez J."/>
            <person name="Henrissat B."/>
            <person name="Kuo A."/>
            <person name="Liang C."/>
            <person name="Lipzen A."/>
            <person name="Lutzoni F."/>
            <person name="Magnuson J."/>
            <person name="Mondo S."/>
            <person name="Nolan M."/>
            <person name="Ohm R."/>
            <person name="Pangilinan J."/>
            <person name="Park H.-J."/>
            <person name="Ramirez L."/>
            <person name="Alfaro M."/>
            <person name="Sun H."/>
            <person name="Tritt A."/>
            <person name="Yoshinaga Y."/>
            <person name="Zwiers L.-H."/>
            <person name="Turgeon B."/>
            <person name="Goodwin S."/>
            <person name="Spatafora J."/>
            <person name="Crous P."/>
            <person name="Grigoriev I."/>
        </authorList>
    </citation>
    <scope>NUCLEOTIDE SEQUENCE</scope>
    <source>
        <strain evidence="2">CBS 175.79</strain>
    </source>
</reference>
<evidence type="ECO:0000313" key="3">
    <source>
        <dbReference type="Proteomes" id="UP000799778"/>
    </source>
</evidence>
<dbReference type="RefSeq" id="XP_033389948.1">
    <property type="nucleotide sequence ID" value="XM_033522256.1"/>
</dbReference>
<dbReference type="OrthoDB" id="2253354at2759"/>